<keyword evidence="8" id="KW-1185">Reference proteome</keyword>
<feature type="transmembrane region" description="Helical" evidence="5">
    <location>
        <begin position="29"/>
        <end position="49"/>
    </location>
</feature>
<evidence type="ECO:0000256" key="4">
    <source>
        <dbReference type="ARBA" id="ARBA00023136"/>
    </source>
</evidence>
<organism evidence="7 8">
    <name type="scientific">Coniochaeta hoffmannii</name>
    <dbReference type="NCBI Taxonomy" id="91930"/>
    <lineage>
        <taxon>Eukaryota</taxon>
        <taxon>Fungi</taxon>
        <taxon>Dikarya</taxon>
        <taxon>Ascomycota</taxon>
        <taxon>Pezizomycotina</taxon>
        <taxon>Sordariomycetes</taxon>
        <taxon>Sordariomycetidae</taxon>
        <taxon>Coniochaetales</taxon>
        <taxon>Coniochaetaceae</taxon>
        <taxon>Coniochaeta</taxon>
    </lineage>
</organism>
<evidence type="ECO:0000256" key="3">
    <source>
        <dbReference type="ARBA" id="ARBA00022989"/>
    </source>
</evidence>
<evidence type="ECO:0000259" key="6">
    <source>
        <dbReference type="Pfam" id="PF01284"/>
    </source>
</evidence>
<proteinExistence type="predicted"/>
<evidence type="ECO:0000313" key="8">
    <source>
        <dbReference type="Proteomes" id="UP001174691"/>
    </source>
</evidence>
<keyword evidence="2 5" id="KW-0812">Transmembrane</keyword>
<evidence type="ECO:0000256" key="2">
    <source>
        <dbReference type="ARBA" id="ARBA00022692"/>
    </source>
</evidence>
<dbReference type="InterPro" id="IPR008253">
    <property type="entry name" value="Marvel"/>
</dbReference>
<feature type="transmembrane region" description="Helical" evidence="5">
    <location>
        <begin position="55"/>
        <end position="73"/>
    </location>
</feature>
<dbReference type="PANTHER" id="PTHR37451">
    <property type="entry name" value="MARVEL DOMAIN"/>
    <property type="match status" value="1"/>
</dbReference>
<accession>A0AA38RJZ3</accession>
<name>A0AA38RJZ3_9PEZI</name>
<dbReference type="PANTHER" id="PTHR37451:SF4">
    <property type="entry name" value="MARVEL DOMAIN-CONTAINING PROTEIN"/>
    <property type="match status" value="1"/>
</dbReference>
<feature type="domain" description="MARVEL" evidence="6">
    <location>
        <begin position="26"/>
        <end position="164"/>
    </location>
</feature>
<dbReference type="Proteomes" id="UP001174691">
    <property type="component" value="Unassembled WGS sequence"/>
</dbReference>
<feature type="transmembrane region" description="Helical" evidence="5">
    <location>
        <begin position="143"/>
        <end position="168"/>
    </location>
</feature>
<dbReference type="EMBL" id="JANBVN010000076">
    <property type="protein sequence ID" value="KAJ9149691.1"/>
    <property type="molecule type" value="Genomic_DNA"/>
</dbReference>
<sequence length="235" mass="25458">MENSKYSSARVAGREHIPIYPHNFIALRIVQLVLAVIVIGLAAYGVAGLAFDGDIFIMVVGLMTLVVTIYYLVAEYSSPAVYNYWAVLALDIFLVIMWLASFALLASEVAAVYSYSGSSYYYYDSYYKRSDIAKRSAVVDASAWAACLAACSALGGVEFALFAGSLATHSVMLHRHRKAGLHCTPGVAPSYAAGGNEFKQQSTTTTAPVQQYAVPQQQVYAVPAANYPQQQYQSA</sequence>
<keyword evidence="3 5" id="KW-1133">Transmembrane helix</keyword>
<evidence type="ECO:0000313" key="7">
    <source>
        <dbReference type="EMBL" id="KAJ9149691.1"/>
    </source>
</evidence>
<dbReference type="AlphaFoldDB" id="A0AA38RJZ3"/>
<protein>
    <recommendedName>
        <fullName evidence="6">MARVEL domain-containing protein</fullName>
    </recommendedName>
</protein>
<keyword evidence="4 5" id="KW-0472">Membrane</keyword>
<evidence type="ECO:0000256" key="5">
    <source>
        <dbReference type="SAM" id="Phobius"/>
    </source>
</evidence>
<comment type="caution">
    <text evidence="7">The sequence shown here is derived from an EMBL/GenBank/DDBJ whole genome shotgun (WGS) entry which is preliminary data.</text>
</comment>
<feature type="transmembrane region" description="Helical" evidence="5">
    <location>
        <begin position="85"/>
        <end position="106"/>
    </location>
</feature>
<evidence type="ECO:0000256" key="1">
    <source>
        <dbReference type="ARBA" id="ARBA00004141"/>
    </source>
</evidence>
<reference evidence="7" key="1">
    <citation type="submission" date="2022-07" db="EMBL/GenBank/DDBJ databases">
        <title>Fungi with potential for degradation of polypropylene.</title>
        <authorList>
            <person name="Gostincar C."/>
        </authorList>
    </citation>
    <scope>NUCLEOTIDE SEQUENCE</scope>
    <source>
        <strain evidence="7">EXF-13287</strain>
    </source>
</reference>
<gene>
    <name evidence="7" type="ORF">NKR19_g5529</name>
</gene>
<dbReference type="Pfam" id="PF01284">
    <property type="entry name" value="MARVEL"/>
    <property type="match status" value="1"/>
</dbReference>
<dbReference type="GO" id="GO:0016020">
    <property type="term" value="C:membrane"/>
    <property type="evidence" value="ECO:0007669"/>
    <property type="project" value="UniProtKB-SubCell"/>
</dbReference>
<comment type="subcellular location">
    <subcellularLocation>
        <location evidence="1">Membrane</location>
        <topology evidence="1">Multi-pass membrane protein</topology>
    </subcellularLocation>
</comment>